<dbReference type="Gene3D" id="3.40.50.10420">
    <property type="entry name" value="NagB/RpiA/CoA transferase-like"/>
    <property type="match status" value="1"/>
</dbReference>
<dbReference type="InterPro" id="IPR024185">
    <property type="entry name" value="FTHF_cligase-like_sf"/>
</dbReference>
<dbReference type="EC" id="6.3.3.2" evidence="2"/>
<evidence type="ECO:0000313" key="3">
    <source>
        <dbReference type="EMBL" id="MXP28619.1"/>
    </source>
</evidence>
<proteinExistence type="inferred from homology"/>
<protein>
    <recommendedName>
        <fullName evidence="2">5-formyltetrahydrofolate cyclo-ligase</fullName>
        <ecNumber evidence="2">6.3.3.2</ecNumber>
    </recommendedName>
</protein>
<evidence type="ECO:0000256" key="1">
    <source>
        <dbReference type="PIRSR" id="PIRSR006806-1"/>
    </source>
</evidence>
<keyword evidence="3" id="KW-0436">Ligase</keyword>
<dbReference type="GO" id="GO:0046872">
    <property type="term" value="F:metal ion binding"/>
    <property type="evidence" value="ECO:0007669"/>
    <property type="project" value="UniProtKB-KW"/>
</dbReference>
<dbReference type="InterPro" id="IPR037171">
    <property type="entry name" value="NagB/RpiA_transferase-like"/>
</dbReference>
<comment type="similarity">
    <text evidence="2">Belongs to the 5-formyltetrahydrofolate cyclo-ligase family.</text>
</comment>
<dbReference type="GO" id="GO:0030272">
    <property type="term" value="F:5-formyltetrahydrofolate cyclo-ligase activity"/>
    <property type="evidence" value="ECO:0007669"/>
    <property type="project" value="UniProtKB-EC"/>
</dbReference>
<dbReference type="Pfam" id="PF01812">
    <property type="entry name" value="5-FTHF_cyc-lig"/>
    <property type="match status" value="1"/>
</dbReference>
<comment type="caution">
    <text evidence="3">The sequence shown here is derived from an EMBL/GenBank/DDBJ whole genome shotgun (WGS) entry which is preliminary data.</text>
</comment>
<evidence type="ECO:0000256" key="2">
    <source>
        <dbReference type="RuleBase" id="RU361279"/>
    </source>
</evidence>
<dbReference type="GO" id="GO:0009396">
    <property type="term" value="P:folic acid-containing compound biosynthetic process"/>
    <property type="evidence" value="ECO:0007669"/>
    <property type="project" value="TreeGrafter"/>
</dbReference>
<keyword evidence="2" id="KW-0479">Metal-binding</keyword>
<dbReference type="PANTHER" id="PTHR23407:SF11">
    <property type="entry name" value="CHROMOSOME UNDETERMINED SCAFFOLD_24, WHOLE GENOME SHOTGUN SEQUENCE"/>
    <property type="match status" value="1"/>
</dbReference>
<dbReference type="SUPFAM" id="SSF100950">
    <property type="entry name" value="NagB/RpiA/CoA transferase-like"/>
    <property type="match status" value="1"/>
</dbReference>
<dbReference type="EMBL" id="WTYA01000004">
    <property type="protein sequence ID" value="MXP28619.1"/>
    <property type="molecule type" value="Genomic_DNA"/>
</dbReference>
<keyword evidence="2" id="KW-0460">Magnesium</keyword>
<evidence type="ECO:0000313" key="4">
    <source>
        <dbReference type="Proteomes" id="UP000439780"/>
    </source>
</evidence>
<feature type="binding site" evidence="1">
    <location>
        <position position="57"/>
    </location>
    <ligand>
        <name>substrate</name>
    </ligand>
</feature>
<dbReference type="GO" id="GO:0035999">
    <property type="term" value="P:tetrahydrofolate interconversion"/>
    <property type="evidence" value="ECO:0007669"/>
    <property type="project" value="TreeGrafter"/>
</dbReference>
<accession>A0A845AGR1</accession>
<dbReference type="Proteomes" id="UP000439780">
    <property type="component" value="Unassembled WGS sequence"/>
</dbReference>
<keyword evidence="1 2" id="KW-0067">ATP-binding</keyword>
<dbReference type="InterPro" id="IPR002698">
    <property type="entry name" value="FTHF_cligase"/>
</dbReference>
<dbReference type="GO" id="GO:0005524">
    <property type="term" value="F:ATP binding"/>
    <property type="evidence" value="ECO:0007669"/>
    <property type="project" value="UniProtKB-KW"/>
</dbReference>
<dbReference type="AlphaFoldDB" id="A0A845AGR1"/>
<dbReference type="PANTHER" id="PTHR23407">
    <property type="entry name" value="ATPASE INHIBITOR/5-FORMYLTETRAHYDROFOLATE CYCLO-LIGASE"/>
    <property type="match status" value="1"/>
</dbReference>
<organism evidence="3 4">
    <name type="scientific">Qipengyuania algicida</name>
    <dbReference type="NCBI Taxonomy" id="1836209"/>
    <lineage>
        <taxon>Bacteria</taxon>
        <taxon>Pseudomonadati</taxon>
        <taxon>Pseudomonadota</taxon>
        <taxon>Alphaproteobacteria</taxon>
        <taxon>Sphingomonadales</taxon>
        <taxon>Erythrobacteraceae</taxon>
        <taxon>Qipengyuania</taxon>
    </lineage>
</organism>
<dbReference type="NCBIfam" id="TIGR02727">
    <property type="entry name" value="MTHFS_bact"/>
    <property type="match status" value="1"/>
</dbReference>
<keyword evidence="4" id="KW-1185">Reference proteome</keyword>
<dbReference type="OrthoDB" id="9801938at2"/>
<feature type="binding site" evidence="1">
    <location>
        <begin position="135"/>
        <end position="143"/>
    </location>
    <ligand>
        <name>ATP</name>
        <dbReference type="ChEBI" id="CHEBI:30616"/>
    </ligand>
</feature>
<sequence>MDTKSQLRERLRQERREHVSALPNAMRGLVFHRPPAPLLDLVPTDAVIGLYRATAHEAPTSAYAKFFQENGYSLALPRFAGRNAAMEFAEFFDPWDESDCEVGPFGLMQPRSDAASMTPAVVIAPLLGFTDSGDRLGQGGGHYDRWLADHPGTTVIGLAWDVQRVDSLPVEDHDMTMCAIVTPTRFYGPFA</sequence>
<keyword evidence="1 2" id="KW-0547">Nucleotide-binding</keyword>
<comment type="cofactor">
    <cofactor evidence="2">
        <name>Mg(2+)</name>
        <dbReference type="ChEBI" id="CHEBI:18420"/>
    </cofactor>
</comment>
<gene>
    <name evidence="3" type="ORF">GRI58_07270</name>
</gene>
<name>A0A845AGR1_9SPHN</name>
<feature type="binding site" evidence="1">
    <location>
        <begin position="4"/>
        <end position="8"/>
    </location>
    <ligand>
        <name>ATP</name>
        <dbReference type="ChEBI" id="CHEBI:30616"/>
    </ligand>
</feature>
<dbReference type="PIRSF" id="PIRSF006806">
    <property type="entry name" value="FTHF_cligase"/>
    <property type="match status" value="1"/>
</dbReference>
<reference evidence="3 4" key="1">
    <citation type="submission" date="2019-12" db="EMBL/GenBank/DDBJ databases">
        <title>Genomic-based taxomic classification of the family Erythrobacteraceae.</title>
        <authorList>
            <person name="Xu L."/>
        </authorList>
    </citation>
    <scope>NUCLEOTIDE SEQUENCE [LARGE SCALE GENOMIC DNA]</scope>
    <source>
        <strain evidence="3 4">KEMB 9005-328</strain>
    </source>
</reference>
<comment type="catalytic activity">
    <reaction evidence="2">
        <text>(6S)-5-formyl-5,6,7,8-tetrahydrofolate + ATP = (6R)-5,10-methenyltetrahydrofolate + ADP + phosphate</text>
        <dbReference type="Rhea" id="RHEA:10488"/>
        <dbReference type="ChEBI" id="CHEBI:30616"/>
        <dbReference type="ChEBI" id="CHEBI:43474"/>
        <dbReference type="ChEBI" id="CHEBI:57455"/>
        <dbReference type="ChEBI" id="CHEBI:57457"/>
        <dbReference type="ChEBI" id="CHEBI:456216"/>
        <dbReference type="EC" id="6.3.3.2"/>
    </reaction>
</comment>